<feature type="transmembrane region" description="Helical" evidence="8">
    <location>
        <begin position="207"/>
        <end position="229"/>
    </location>
</feature>
<dbReference type="InterPro" id="IPR003689">
    <property type="entry name" value="ZIP"/>
</dbReference>
<organism evidence="9 10">
    <name type="scientific">Methanothermobacter defluvii</name>
    <dbReference type="NCBI Taxonomy" id="49339"/>
    <lineage>
        <taxon>Archaea</taxon>
        <taxon>Methanobacteriati</taxon>
        <taxon>Methanobacteriota</taxon>
        <taxon>Methanomada group</taxon>
        <taxon>Methanobacteria</taxon>
        <taxon>Methanobacteriales</taxon>
        <taxon>Methanobacteriaceae</taxon>
        <taxon>Methanothermobacter</taxon>
    </lineage>
</organism>
<gene>
    <name evidence="9" type="ORF">C7452_0886</name>
</gene>
<dbReference type="Pfam" id="PF02535">
    <property type="entry name" value="Zip"/>
    <property type="match status" value="1"/>
</dbReference>
<evidence type="ECO:0000256" key="8">
    <source>
        <dbReference type="SAM" id="Phobius"/>
    </source>
</evidence>
<feature type="transmembrane region" description="Helical" evidence="8">
    <location>
        <begin position="235"/>
        <end position="255"/>
    </location>
</feature>
<sequence>MFCLVINLYRIKGSEHKELLKSLYIESTMDPGNPVFNAFLATIFTWLMTLAGAALVFLPLQGERKLLDSSLGFAAGIMIAASFWSLLVPAIELSPTGVYAWFPPAAGFLAGGLFLSAMDRIIPHLHPGCDPEGLPTTWRRNRLLLLAVVIHNLPEGLAIGVAFGAAASTGGLAAPLALALGIGIQNLPEGAAVSLPLLGEGLSRWRSFIYGQLSGIIEVLGGVGGALMVYSFSGIMPYALGFAAGAMIFVVIEDLIPECQSGGNTDLATVSALMGFVLMMVLDLALT</sequence>
<keyword evidence="7 8" id="KW-0472">Membrane</keyword>
<feature type="transmembrane region" description="Helical" evidence="8">
    <location>
        <begin position="97"/>
        <end position="117"/>
    </location>
</feature>
<evidence type="ECO:0000256" key="1">
    <source>
        <dbReference type="ARBA" id="ARBA00004651"/>
    </source>
</evidence>
<comment type="similarity">
    <text evidence="2">Belongs to the ZIP transporter (TC 2.A.5) family.</text>
</comment>
<keyword evidence="6 8" id="KW-1133">Transmembrane helix</keyword>
<dbReference type="Proteomes" id="UP000256864">
    <property type="component" value="Unassembled WGS sequence"/>
</dbReference>
<comment type="caution">
    <text evidence="9">The sequence shown here is derived from an EMBL/GenBank/DDBJ whole genome shotgun (WGS) entry which is preliminary data.</text>
</comment>
<dbReference type="EMBL" id="QREL01000001">
    <property type="protein sequence ID" value="REE28861.1"/>
    <property type="molecule type" value="Genomic_DNA"/>
</dbReference>
<evidence type="ECO:0000256" key="4">
    <source>
        <dbReference type="ARBA" id="ARBA00022692"/>
    </source>
</evidence>
<dbReference type="PANTHER" id="PTHR11040">
    <property type="entry name" value="ZINC/IRON TRANSPORTER"/>
    <property type="match status" value="1"/>
</dbReference>
<feature type="transmembrane region" description="Helical" evidence="8">
    <location>
        <begin position="35"/>
        <end position="58"/>
    </location>
</feature>
<evidence type="ECO:0000313" key="10">
    <source>
        <dbReference type="Proteomes" id="UP000256864"/>
    </source>
</evidence>
<evidence type="ECO:0000256" key="6">
    <source>
        <dbReference type="ARBA" id="ARBA00022989"/>
    </source>
</evidence>
<evidence type="ECO:0000313" key="9">
    <source>
        <dbReference type="EMBL" id="REE28861.1"/>
    </source>
</evidence>
<evidence type="ECO:0000256" key="3">
    <source>
        <dbReference type="ARBA" id="ARBA00022475"/>
    </source>
</evidence>
<dbReference type="GO" id="GO:0005886">
    <property type="term" value="C:plasma membrane"/>
    <property type="evidence" value="ECO:0007669"/>
    <property type="project" value="UniProtKB-SubCell"/>
</dbReference>
<name>A0A371NED2_9EURY</name>
<keyword evidence="3" id="KW-1003">Cell membrane</keyword>
<accession>A0A371NED2</accession>
<evidence type="ECO:0000256" key="7">
    <source>
        <dbReference type="ARBA" id="ARBA00023136"/>
    </source>
</evidence>
<protein>
    <submittedName>
        <fullName evidence="9">ZIP family zinc transporter</fullName>
    </submittedName>
</protein>
<dbReference type="PANTHER" id="PTHR11040:SF211">
    <property type="entry name" value="ZINC TRANSPORTER ZIP11"/>
    <property type="match status" value="1"/>
</dbReference>
<feature type="transmembrane region" description="Helical" evidence="8">
    <location>
        <begin position="143"/>
        <end position="166"/>
    </location>
</feature>
<feature type="transmembrane region" description="Helical" evidence="8">
    <location>
        <begin position="267"/>
        <end position="286"/>
    </location>
</feature>
<comment type="subcellular location">
    <subcellularLocation>
        <location evidence="1">Cell membrane</location>
        <topology evidence="1">Multi-pass membrane protein</topology>
    </subcellularLocation>
</comment>
<feature type="transmembrane region" description="Helical" evidence="8">
    <location>
        <begin position="70"/>
        <end position="91"/>
    </location>
</feature>
<evidence type="ECO:0000256" key="5">
    <source>
        <dbReference type="ARBA" id="ARBA00022833"/>
    </source>
</evidence>
<proteinExistence type="inferred from homology"/>
<reference evidence="9 10" key="1">
    <citation type="submission" date="2018-07" db="EMBL/GenBank/DDBJ databases">
        <title>Genomic Encyclopedia of Type Strains, Phase IV (KMG-IV): sequencing the most valuable type-strain genomes for metagenomic binning, comparative biology and taxonomic classification.</title>
        <authorList>
            <person name="Goeker M."/>
        </authorList>
    </citation>
    <scope>NUCLEOTIDE SEQUENCE [LARGE SCALE GENOMIC DNA]</scope>
    <source>
        <strain evidence="9 10">DSM 7466</strain>
    </source>
</reference>
<dbReference type="AlphaFoldDB" id="A0A371NED2"/>
<dbReference type="GO" id="GO:0005385">
    <property type="term" value="F:zinc ion transmembrane transporter activity"/>
    <property type="evidence" value="ECO:0007669"/>
    <property type="project" value="TreeGrafter"/>
</dbReference>
<keyword evidence="5" id="KW-0862">Zinc</keyword>
<keyword evidence="4 8" id="KW-0812">Transmembrane</keyword>
<evidence type="ECO:0000256" key="2">
    <source>
        <dbReference type="ARBA" id="ARBA00006939"/>
    </source>
</evidence>
<keyword evidence="10" id="KW-1185">Reference proteome</keyword>